<keyword evidence="3" id="KW-0378">Hydrolase</keyword>
<reference evidence="3 4" key="1">
    <citation type="submission" date="2019-07" db="EMBL/GenBank/DDBJ databases">
        <title>Genome sequencing for Ferrovibrio sp. K5.</title>
        <authorList>
            <person name="Park S.-J."/>
        </authorList>
    </citation>
    <scope>NUCLEOTIDE SEQUENCE [LARGE SCALE GENOMIC DNA]</scope>
    <source>
        <strain evidence="3 4">K5</strain>
    </source>
</reference>
<comment type="similarity">
    <text evidence="1">Belongs to the sulfatase family.</text>
</comment>
<dbReference type="Pfam" id="PF00884">
    <property type="entry name" value="Sulfatase"/>
    <property type="match status" value="1"/>
</dbReference>
<dbReference type="EMBL" id="CP041636">
    <property type="protein sequence ID" value="QDO97370.1"/>
    <property type="molecule type" value="Genomic_DNA"/>
</dbReference>
<feature type="domain" description="Sulfatase N-terminal" evidence="2">
    <location>
        <begin position="145"/>
        <end position="321"/>
    </location>
</feature>
<dbReference type="AlphaFoldDB" id="A0A516H1C1"/>
<evidence type="ECO:0000313" key="4">
    <source>
        <dbReference type="Proteomes" id="UP000317496"/>
    </source>
</evidence>
<dbReference type="KEGG" id="fer:FNB15_08870"/>
<accession>A0A516H1C1</accession>
<dbReference type="GO" id="GO:0016740">
    <property type="term" value="F:transferase activity"/>
    <property type="evidence" value="ECO:0007669"/>
    <property type="project" value="UniProtKB-KW"/>
</dbReference>
<dbReference type="InterPro" id="IPR000917">
    <property type="entry name" value="Sulfatase_N"/>
</dbReference>
<keyword evidence="4" id="KW-1185">Reference proteome</keyword>
<dbReference type="PANTHER" id="PTHR42693">
    <property type="entry name" value="ARYLSULFATASE FAMILY MEMBER"/>
    <property type="match status" value="1"/>
</dbReference>
<dbReference type="RefSeq" id="WP_144068351.1">
    <property type="nucleotide sequence ID" value="NZ_CP041636.1"/>
</dbReference>
<proteinExistence type="inferred from homology"/>
<protein>
    <submittedName>
        <fullName evidence="3">Sulfatase-like hydrolase/transferase</fullName>
    </submittedName>
</protein>
<evidence type="ECO:0000313" key="3">
    <source>
        <dbReference type="EMBL" id="QDO97370.1"/>
    </source>
</evidence>
<sequence length="534" mass="59524">MWLRSVFASLLALAALASLVPLLAGRAAPPRYNVILLTVESLRIEMMSDANAPQLRAAAGQGLSFTQHRAISAWTAPNIVALLTGLDGFRQGMHSSADMLPRGLPRPLQDLSREGWRVSGLQPFMLLNQFQSLGLLIEAGESLLPWLAARRLEQRPFFLWHHYLDTHLPYAPAPAFMPDWESLLPAGDARAQARMQIVMTQSSIPAGSVAWQPSDRPAIAALHAGTLRQFDAWFGDFWRFFNDSGLRDTTILVVTADHGDEHLERGQVGHASTTRAGHLHEELLRVPLFVWLPPDLKVAPQHLDRPTDHTQVMPSLLSWLGRQPSAPPLLSSSQRSWSGLTSHAGFGEPDPYRVTVFHAARIEGDWKLHHEYRDGRLTEARLYNLSDDPGETLNRIAQAPEIATRLGTKLESDFAARQQSVSLAAPAADVGAPAPHWLEPAGSRALRFVDVKDRFRLAWSGAPETAYRIEYEAGEGRMTLNGTLETLGPERIFSGIDEHYWRTYILPYQRVRLRVGPVGRDDAWSDWLELRALP</sequence>
<dbReference type="PANTHER" id="PTHR42693:SF33">
    <property type="entry name" value="ARYLSULFATASE"/>
    <property type="match status" value="1"/>
</dbReference>
<gene>
    <name evidence="3" type="ORF">FNB15_08870</name>
</gene>
<dbReference type="Gene3D" id="3.30.1120.10">
    <property type="match status" value="1"/>
</dbReference>
<dbReference type="Proteomes" id="UP000317496">
    <property type="component" value="Chromosome"/>
</dbReference>
<evidence type="ECO:0000259" key="2">
    <source>
        <dbReference type="Pfam" id="PF00884"/>
    </source>
</evidence>
<organism evidence="3 4">
    <name type="scientific">Ferrovibrio terrae</name>
    <dbReference type="NCBI Taxonomy" id="2594003"/>
    <lineage>
        <taxon>Bacteria</taxon>
        <taxon>Pseudomonadati</taxon>
        <taxon>Pseudomonadota</taxon>
        <taxon>Alphaproteobacteria</taxon>
        <taxon>Rhodospirillales</taxon>
        <taxon>Rhodospirillaceae</taxon>
        <taxon>Ferrovibrio</taxon>
    </lineage>
</organism>
<keyword evidence="3" id="KW-0808">Transferase</keyword>
<dbReference type="OrthoDB" id="9771966at2"/>
<dbReference type="InterPro" id="IPR050738">
    <property type="entry name" value="Sulfatase"/>
</dbReference>
<dbReference type="SUPFAM" id="SSF53649">
    <property type="entry name" value="Alkaline phosphatase-like"/>
    <property type="match status" value="1"/>
</dbReference>
<dbReference type="InterPro" id="IPR017850">
    <property type="entry name" value="Alkaline_phosphatase_core_sf"/>
</dbReference>
<dbReference type="GO" id="GO:0004065">
    <property type="term" value="F:arylsulfatase activity"/>
    <property type="evidence" value="ECO:0007669"/>
    <property type="project" value="TreeGrafter"/>
</dbReference>
<name>A0A516H1C1_9PROT</name>
<evidence type="ECO:0000256" key="1">
    <source>
        <dbReference type="ARBA" id="ARBA00008779"/>
    </source>
</evidence>
<dbReference type="Gene3D" id="3.40.720.10">
    <property type="entry name" value="Alkaline Phosphatase, subunit A"/>
    <property type="match status" value="1"/>
</dbReference>